<gene>
    <name evidence="1" type="ORF">NW766_003171</name>
</gene>
<proteinExistence type="predicted"/>
<dbReference type="EMBL" id="JAPDHF010000004">
    <property type="protein sequence ID" value="KAJ4019448.1"/>
    <property type="molecule type" value="Genomic_DNA"/>
</dbReference>
<dbReference type="AlphaFoldDB" id="A0A9W8PY23"/>
<sequence>MCYHYDVHIACPTCNNENKAPPEYEKCSTAQASGKVCESGYAKRKLFRKGEECKKCAKIREMKDAAAVKLTEELRAKGYDV</sequence>
<protein>
    <submittedName>
        <fullName evidence="1">Uncharacterized protein</fullName>
    </submittedName>
</protein>
<comment type="caution">
    <text evidence="1">The sequence shown here is derived from an EMBL/GenBank/DDBJ whole genome shotgun (WGS) entry which is preliminary data.</text>
</comment>
<dbReference type="OrthoDB" id="10282208at2759"/>
<organism evidence="1 2">
    <name type="scientific">Fusarium irregulare</name>
    <dbReference type="NCBI Taxonomy" id="2494466"/>
    <lineage>
        <taxon>Eukaryota</taxon>
        <taxon>Fungi</taxon>
        <taxon>Dikarya</taxon>
        <taxon>Ascomycota</taxon>
        <taxon>Pezizomycotina</taxon>
        <taxon>Sordariomycetes</taxon>
        <taxon>Hypocreomycetidae</taxon>
        <taxon>Hypocreales</taxon>
        <taxon>Nectriaceae</taxon>
        <taxon>Fusarium</taxon>
        <taxon>Fusarium incarnatum-equiseti species complex</taxon>
    </lineage>
</organism>
<dbReference type="Proteomes" id="UP001152130">
    <property type="component" value="Unassembled WGS sequence"/>
</dbReference>
<evidence type="ECO:0000313" key="1">
    <source>
        <dbReference type="EMBL" id="KAJ4019448.1"/>
    </source>
</evidence>
<reference evidence="1" key="1">
    <citation type="submission" date="2022-10" db="EMBL/GenBank/DDBJ databases">
        <title>Fusarium specimens isolated from Avocado Roots.</title>
        <authorList>
            <person name="Stajich J."/>
            <person name="Roper C."/>
            <person name="Heimlech-Rivalta G."/>
        </authorList>
    </citation>
    <scope>NUCLEOTIDE SEQUENCE</scope>
    <source>
        <strain evidence="1">CF00143</strain>
    </source>
</reference>
<keyword evidence="2" id="KW-1185">Reference proteome</keyword>
<name>A0A9W8PY23_9HYPO</name>
<evidence type="ECO:0000313" key="2">
    <source>
        <dbReference type="Proteomes" id="UP001152130"/>
    </source>
</evidence>
<accession>A0A9W8PY23</accession>